<dbReference type="EMBL" id="KV419404">
    <property type="protein sequence ID" value="KZS94654.1"/>
    <property type="molecule type" value="Genomic_DNA"/>
</dbReference>
<accession>A0A164W162</accession>
<dbReference type="OrthoDB" id="6119954at2759"/>
<keyword evidence="4" id="KW-0378">Hydrolase</keyword>
<dbReference type="InterPro" id="IPR036264">
    <property type="entry name" value="Bact_exopeptidase_dim_dom"/>
</dbReference>
<dbReference type="Gene3D" id="3.40.630.10">
    <property type="entry name" value="Zn peptidases"/>
    <property type="match status" value="1"/>
</dbReference>
<dbReference type="GO" id="GO:0016805">
    <property type="term" value="F:dipeptidase activity"/>
    <property type="evidence" value="ECO:0007669"/>
    <property type="project" value="TreeGrafter"/>
</dbReference>
<dbReference type="Proteomes" id="UP000076722">
    <property type="component" value="Unassembled WGS sequence"/>
</dbReference>
<dbReference type="Pfam" id="PF07687">
    <property type="entry name" value="M20_dimer"/>
    <property type="match status" value="1"/>
</dbReference>
<evidence type="ECO:0000313" key="5">
    <source>
        <dbReference type="Proteomes" id="UP000076722"/>
    </source>
</evidence>
<dbReference type="InterPro" id="IPR052030">
    <property type="entry name" value="Peptidase_M20/M20A_hydrolases"/>
</dbReference>
<sequence length="475" mass="50885">MTDHRSSRDAAEDVPGCFSNLLNLSLPSLFQARGKRTSRSIQSSGTVPQSKLKSAALSDQNADSTSEPLEHPPTYSELSTHQFDHDALATTNERVDELSSSLRELSLKINDDPELEFEEYHAHDNLTAFMESHGFTVARHYLGLETAWRAEFSHGHGGRVMGVNSEMDALPAIGHACGHNLIAIAGVAVALALKAVLEKHNISGKVVLLGTPAEEGGGGKKILLERGGYEDMDACVMCHPGAGESRSTGTGPSLATEKLDVEYFGHTAHAAAAPWEGQNALDAAFLAYSAVSVLRQQIKPDHRVHGIVQGKNWAANIIPDYATMQWIARAPSAAEAKALLERVKNCVEAAGTATACRVKLKVSPMGYADLRQNKSLAEAYRDTASRHYGLSLTDAAGAIGGSTDFGNVSYDVPSLHPMYAIPTQPNGGNHTVLFAEAARSVKAHHITLDVAKSLAFTGFRVIHDDAFFAKVSNSR</sequence>
<gene>
    <name evidence="4" type="ORF">SISNIDRAFT_549188</name>
</gene>
<dbReference type="InterPro" id="IPR002933">
    <property type="entry name" value="Peptidase_M20"/>
</dbReference>
<comment type="similarity">
    <text evidence="1">Belongs to the peptidase M20A family.</text>
</comment>
<feature type="compositionally biased region" description="Polar residues" evidence="2">
    <location>
        <begin position="39"/>
        <end position="67"/>
    </location>
</feature>
<dbReference type="SUPFAM" id="SSF53187">
    <property type="entry name" value="Zn-dependent exopeptidases"/>
    <property type="match status" value="1"/>
</dbReference>
<dbReference type="InterPro" id="IPR017439">
    <property type="entry name" value="Amidohydrolase"/>
</dbReference>
<organism evidence="4 5">
    <name type="scientific">Sistotremastrum niveocremeum HHB9708</name>
    <dbReference type="NCBI Taxonomy" id="1314777"/>
    <lineage>
        <taxon>Eukaryota</taxon>
        <taxon>Fungi</taxon>
        <taxon>Dikarya</taxon>
        <taxon>Basidiomycota</taxon>
        <taxon>Agaricomycotina</taxon>
        <taxon>Agaricomycetes</taxon>
        <taxon>Sistotremastrales</taxon>
        <taxon>Sistotremastraceae</taxon>
        <taxon>Sertulicium</taxon>
        <taxon>Sertulicium niveocremeum</taxon>
    </lineage>
</organism>
<reference evidence="4 5" key="1">
    <citation type="journal article" date="2016" name="Mol. Biol. Evol.">
        <title>Comparative Genomics of Early-Diverging Mushroom-Forming Fungi Provides Insights into the Origins of Lignocellulose Decay Capabilities.</title>
        <authorList>
            <person name="Nagy L.G."/>
            <person name="Riley R."/>
            <person name="Tritt A."/>
            <person name="Adam C."/>
            <person name="Daum C."/>
            <person name="Floudas D."/>
            <person name="Sun H."/>
            <person name="Yadav J.S."/>
            <person name="Pangilinan J."/>
            <person name="Larsson K.H."/>
            <person name="Matsuura K."/>
            <person name="Barry K."/>
            <person name="Labutti K."/>
            <person name="Kuo R."/>
            <person name="Ohm R.A."/>
            <person name="Bhattacharya S.S."/>
            <person name="Shirouzu T."/>
            <person name="Yoshinaga Y."/>
            <person name="Martin F.M."/>
            <person name="Grigoriev I.V."/>
            <person name="Hibbett D.S."/>
        </authorList>
    </citation>
    <scope>NUCLEOTIDE SEQUENCE [LARGE SCALE GENOMIC DNA]</scope>
    <source>
        <strain evidence="4 5">HHB9708</strain>
    </source>
</reference>
<evidence type="ECO:0000256" key="1">
    <source>
        <dbReference type="ARBA" id="ARBA00006247"/>
    </source>
</evidence>
<dbReference type="Pfam" id="PF01546">
    <property type="entry name" value="Peptidase_M20"/>
    <property type="match status" value="1"/>
</dbReference>
<dbReference type="SUPFAM" id="SSF55031">
    <property type="entry name" value="Bacterial exopeptidase dimerisation domain"/>
    <property type="match status" value="1"/>
</dbReference>
<protein>
    <submittedName>
        <fullName evidence="4">Amidohydrolase</fullName>
    </submittedName>
</protein>
<feature type="domain" description="Peptidase M20 dimerisation" evidence="3">
    <location>
        <begin position="261"/>
        <end position="350"/>
    </location>
</feature>
<dbReference type="PANTHER" id="PTHR30575">
    <property type="entry name" value="PEPTIDASE M20"/>
    <property type="match status" value="1"/>
</dbReference>
<evidence type="ECO:0000313" key="4">
    <source>
        <dbReference type="EMBL" id="KZS94654.1"/>
    </source>
</evidence>
<dbReference type="AlphaFoldDB" id="A0A164W162"/>
<keyword evidence="5" id="KW-1185">Reference proteome</keyword>
<evidence type="ECO:0000256" key="2">
    <source>
        <dbReference type="SAM" id="MobiDB-lite"/>
    </source>
</evidence>
<dbReference type="PANTHER" id="PTHR30575:SF0">
    <property type="entry name" value="XAA-ARG DIPEPTIDASE"/>
    <property type="match status" value="1"/>
</dbReference>
<dbReference type="NCBIfam" id="TIGR01891">
    <property type="entry name" value="amidohydrolases"/>
    <property type="match status" value="1"/>
</dbReference>
<dbReference type="InterPro" id="IPR011650">
    <property type="entry name" value="Peptidase_M20_dimer"/>
</dbReference>
<dbReference type="CDD" id="cd05672">
    <property type="entry name" value="M20_ACY1L2-like"/>
    <property type="match status" value="1"/>
</dbReference>
<dbReference type="Gene3D" id="3.30.70.360">
    <property type="match status" value="1"/>
</dbReference>
<dbReference type="STRING" id="1314777.A0A164W162"/>
<proteinExistence type="inferred from homology"/>
<feature type="region of interest" description="Disordered" evidence="2">
    <location>
        <begin position="37"/>
        <end position="77"/>
    </location>
</feature>
<dbReference type="FunFam" id="3.30.70.360:FF:000004">
    <property type="entry name" value="Peptidase M20 domain-containing protein 2"/>
    <property type="match status" value="1"/>
</dbReference>
<evidence type="ECO:0000259" key="3">
    <source>
        <dbReference type="Pfam" id="PF07687"/>
    </source>
</evidence>
<name>A0A164W162_9AGAM</name>